<dbReference type="GO" id="GO:0004777">
    <property type="term" value="F:succinate-semialdehyde dehydrogenase (NAD+) activity"/>
    <property type="evidence" value="ECO:0007669"/>
    <property type="project" value="TreeGrafter"/>
</dbReference>
<dbReference type="Pfam" id="PF00171">
    <property type="entry name" value="Aldedh"/>
    <property type="match status" value="1"/>
</dbReference>
<feature type="domain" description="Aldehyde dehydrogenase" evidence="5">
    <location>
        <begin position="21"/>
        <end position="483"/>
    </location>
</feature>
<comment type="caution">
    <text evidence="6">The sequence shown here is derived from an EMBL/GenBank/DDBJ whole genome shotgun (WGS) entry which is preliminary data.</text>
</comment>
<evidence type="ECO:0000256" key="1">
    <source>
        <dbReference type="ARBA" id="ARBA00009986"/>
    </source>
</evidence>
<dbReference type="InterPro" id="IPR016161">
    <property type="entry name" value="Ald_DH/histidinol_DH"/>
</dbReference>
<dbReference type="Gene3D" id="3.40.309.10">
    <property type="entry name" value="Aldehyde Dehydrogenase, Chain A, domain 2"/>
    <property type="match status" value="1"/>
</dbReference>
<dbReference type="Proteomes" id="UP000054596">
    <property type="component" value="Unassembled WGS sequence"/>
</dbReference>
<dbReference type="InterPro" id="IPR015590">
    <property type="entry name" value="Aldehyde_DH_dom"/>
</dbReference>
<feature type="active site" evidence="3">
    <location>
        <position position="260"/>
    </location>
</feature>
<dbReference type="FunFam" id="3.40.309.10:FF:000004">
    <property type="entry name" value="Succinate-semialdehyde dehydrogenase I"/>
    <property type="match status" value="1"/>
</dbReference>
<dbReference type="PANTHER" id="PTHR43353">
    <property type="entry name" value="SUCCINATE-SEMIALDEHYDE DEHYDROGENASE, MITOCHONDRIAL"/>
    <property type="match status" value="1"/>
</dbReference>
<evidence type="ECO:0000259" key="5">
    <source>
        <dbReference type="Pfam" id="PF00171"/>
    </source>
</evidence>
<dbReference type="InterPro" id="IPR029510">
    <property type="entry name" value="Ald_DH_CS_GLU"/>
</dbReference>
<dbReference type="InterPro" id="IPR016162">
    <property type="entry name" value="Ald_DH_N"/>
</dbReference>
<dbReference type="CDD" id="cd07103">
    <property type="entry name" value="ALDH_F5_SSADH_GabD"/>
    <property type="match status" value="1"/>
</dbReference>
<dbReference type="SUPFAM" id="SSF53720">
    <property type="entry name" value="ALDH-like"/>
    <property type="match status" value="1"/>
</dbReference>
<dbReference type="OrthoDB" id="6187633at2"/>
<keyword evidence="2 4" id="KW-0560">Oxidoreductase</keyword>
<gene>
    <name evidence="6" type="ORF">AWB82_02855</name>
</gene>
<evidence type="ECO:0000256" key="4">
    <source>
        <dbReference type="RuleBase" id="RU003345"/>
    </source>
</evidence>
<protein>
    <submittedName>
        <fullName evidence="6">Succinate-semialdehyde dehydrogenase (NAD(P)(+))</fullName>
    </submittedName>
</protein>
<dbReference type="FunFam" id="3.40.605.10:FF:000005">
    <property type="entry name" value="Succinate-semialdehyde dehydrogenase I"/>
    <property type="match status" value="1"/>
</dbReference>
<organism evidence="6 7">
    <name type="scientific">Caballeronia glebae</name>
    <dbReference type="NCBI Taxonomy" id="1777143"/>
    <lineage>
        <taxon>Bacteria</taxon>
        <taxon>Pseudomonadati</taxon>
        <taxon>Pseudomonadota</taxon>
        <taxon>Betaproteobacteria</taxon>
        <taxon>Burkholderiales</taxon>
        <taxon>Burkholderiaceae</taxon>
        <taxon>Caballeronia</taxon>
    </lineage>
</organism>
<dbReference type="STRING" id="1777143.AWB82_02855"/>
<evidence type="ECO:0000313" key="6">
    <source>
        <dbReference type="EMBL" id="SAK60508.1"/>
    </source>
</evidence>
<sequence>MTQRYELGDLIRADNFIDGKWVAAASGQRFAVTDPATGEVVAQVADSGPADARAATDAAARAFPAWRDTLPKDRAAVLHRWHALIVENADALGRLISLEQGKPFAEGRGEVMYGASYVAWFADEATRIYGDIIPQQQRGKRMSAVKEPVGIVAAITPWNFPLAMIARKIAPALAAGCTVVGKPAEDTPLTALALVMLAHEAGVPAGALNLIVASRENAQDAVADWLEDGRVRKITFTGSTPVGKYLARESAGTLKKLSLELGGNAPFIVFDDADLDAAVTGLMASKFRNGGQTCVCPNRVYVQSAVYDKFADLLAKRVAALIVAPATNADAQIGPMINARAVEKIERHVNDALKRGARALTGGKRLTELGPNYYAPTVLANATPDMQLSCEETFGPVVPLFRFDDEAEAIRVANDTPFGLAAYFYSQNLKRIDRVSRLLEAGLVGINEGAISSEAAPFGGVKESGYGREGSKYGLDDYLSIKYLCQGGLE</sequence>
<dbReference type="InterPro" id="IPR016163">
    <property type="entry name" value="Ald_DH_C"/>
</dbReference>
<evidence type="ECO:0000313" key="7">
    <source>
        <dbReference type="Proteomes" id="UP000054596"/>
    </source>
</evidence>
<dbReference type="AlphaFoldDB" id="A0A158ARC9"/>
<dbReference type="PROSITE" id="PS00070">
    <property type="entry name" value="ALDEHYDE_DEHYDR_CYS"/>
    <property type="match status" value="1"/>
</dbReference>
<dbReference type="InterPro" id="IPR050740">
    <property type="entry name" value="Aldehyde_DH_Superfamily"/>
</dbReference>
<evidence type="ECO:0000256" key="3">
    <source>
        <dbReference type="PROSITE-ProRule" id="PRU10007"/>
    </source>
</evidence>
<dbReference type="EMBL" id="FCOJ02000017">
    <property type="protein sequence ID" value="SAK60508.1"/>
    <property type="molecule type" value="Genomic_DNA"/>
</dbReference>
<dbReference type="GO" id="GO:0009450">
    <property type="term" value="P:gamma-aminobutyric acid catabolic process"/>
    <property type="evidence" value="ECO:0007669"/>
    <property type="project" value="TreeGrafter"/>
</dbReference>
<dbReference type="PANTHER" id="PTHR43353:SF5">
    <property type="entry name" value="SUCCINATE-SEMIALDEHYDE DEHYDROGENASE, MITOCHONDRIAL"/>
    <property type="match status" value="1"/>
</dbReference>
<reference evidence="6" key="1">
    <citation type="submission" date="2016-01" db="EMBL/GenBank/DDBJ databases">
        <authorList>
            <person name="Peeters C."/>
        </authorList>
    </citation>
    <scope>NUCLEOTIDE SEQUENCE [LARGE SCALE GENOMIC DNA]</scope>
    <source>
        <strain evidence="6">LMG 29325</strain>
    </source>
</reference>
<accession>A0A158ARC9</accession>
<proteinExistence type="inferred from homology"/>
<name>A0A158ARC9_9BURK</name>
<evidence type="ECO:0000256" key="2">
    <source>
        <dbReference type="ARBA" id="ARBA00023002"/>
    </source>
</evidence>
<comment type="similarity">
    <text evidence="1 4">Belongs to the aldehyde dehydrogenase family.</text>
</comment>
<dbReference type="PROSITE" id="PS00687">
    <property type="entry name" value="ALDEHYDE_DEHYDR_GLU"/>
    <property type="match status" value="1"/>
</dbReference>
<dbReference type="RefSeq" id="WP_086968053.1">
    <property type="nucleotide sequence ID" value="NZ_FCOJ02000017.1"/>
</dbReference>
<dbReference type="InterPro" id="IPR016160">
    <property type="entry name" value="Ald_DH_CS_CYS"/>
</dbReference>
<dbReference type="Gene3D" id="3.40.605.10">
    <property type="entry name" value="Aldehyde Dehydrogenase, Chain A, domain 1"/>
    <property type="match status" value="1"/>
</dbReference>
<keyword evidence="7" id="KW-1185">Reference proteome</keyword>